<sequence>TLLYLYTFSFLFPPLLFILILLHLHHLSSSHLFFIHSIILSHNKLWPLLFLLSTISVKLVVTVKFVAVRSTKPSIVQYPQDDENN</sequence>
<keyword evidence="1" id="KW-0812">Transmembrane</keyword>
<name>A0A1X2IEJ8_9FUNG</name>
<keyword evidence="3" id="KW-1185">Reference proteome</keyword>
<protein>
    <submittedName>
        <fullName evidence="2">Uncharacterized protein</fullName>
    </submittedName>
</protein>
<dbReference type="AlphaFoldDB" id="A0A1X2IEJ8"/>
<comment type="caution">
    <text evidence="2">The sequence shown here is derived from an EMBL/GenBank/DDBJ whole genome shotgun (WGS) entry which is preliminary data.</text>
</comment>
<evidence type="ECO:0000313" key="2">
    <source>
        <dbReference type="EMBL" id="ORZ15105.1"/>
    </source>
</evidence>
<proteinExistence type="predicted"/>
<organism evidence="2 3">
    <name type="scientific">Absidia repens</name>
    <dbReference type="NCBI Taxonomy" id="90262"/>
    <lineage>
        <taxon>Eukaryota</taxon>
        <taxon>Fungi</taxon>
        <taxon>Fungi incertae sedis</taxon>
        <taxon>Mucoromycota</taxon>
        <taxon>Mucoromycotina</taxon>
        <taxon>Mucoromycetes</taxon>
        <taxon>Mucorales</taxon>
        <taxon>Cunninghamellaceae</taxon>
        <taxon>Absidia</taxon>
    </lineage>
</organism>
<accession>A0A1X2IEJ8</accession>
<evidence type="ECO:0000256" key="1">
    <source>
        <dbReference type="SAM" id="Phobius"/>
    </source>
</evidence>
<evidence type="ECO:0000313" key="3">
    <source>
        <dbReference type="Proteomes" id="UP000193560"/>
    </source>
</evidence>
<feature type="non-terminal residue" evidence="2">
    <location>
        <position position="1"/>
    </location>
</feature>
<keyword evidence="1" id="KW-1133">Transmembrane helix</keyword>
<feature type="transmembrane region" description="Helical" evidence="1">
    <location>
        <begin position="45"/>
        <end position="67"/>
    </location>
</feature>
<dbReference type="Proteomes" id="UP000193560">
    <property type="component" value="Unassembled WGS sequence"/>
</dbReference>
<reference evidence="2 3" key="1">
    <citation type="submission" date="2016-07" db="EMBL/GenBank/DDBJ databases">
        <title>Pervasive Adenine N6-methylation of Active Genes in Fungi.</title>
        <authorList>
            <consortium name="DOE Joint Genome Institute"/>
            <person name="Mondo S.J."/>
            <person name="Dannebaum R.O."/>
            <person name="Kuo R.C."/>
            <person name="Labutti K."/>
            <person name="Haridas S."/>
            <person name="Kuo A."/>
            <person name="Salamov A."/>
            <person name="Ahrendt S.R."/>
            <person name="Lipzen A."/>
            <person name="Sullivan W."/>
            <person name="Andreopoulos W.B."/>
            <person name="Clum A."/>
            <person name="Lindquist E."/>
            <person name="Daum C."/>
            <person name="Ramamoorthy G.K."/>
            <person name="Gryganskyi A."/>
            <person name="Culley D."/>
            <person name="Magnuson J.K."/>
            <person name="James T.Y."/>
            <person name="O'Malley M.A."/>
            <person name="Stajich J.E."/>
            <person name="Spatafora J.W."/>
            <person name="Visel A."/>
            <person name="Grigoriev I.V."/>
        </authorList>
    </citation>
    <scope>NUCLEOTIDE SEQUENCE [LARGE SCALE GENOMIC DNA]</scope>
    <source>
        <strain evidence="2 3">NRRL 1336</strain>
    </source>
</reference>
<keyword evidence="1" id="KW-0472">Membrane</keyword>
<feature type="transmembrane region" description="Helical" evidence="1">
    <location>
        <begin position="6"/>
        <end position="24"/>
    </location>
</feature>
<dbReference type="EMBL" id="MCGE01000013">
    <property type="protein sequence ID" value="ORZ15105.1"/>
    <property type="molecule type" value="Genomic_DNA"/>
</dbReference>
<gene>
    <name evidence="2" type="ORF">BCR42DRAFT_451976</name>
</gene>